<keyword evidence="1" id="KW-1185">Reference proteome</keyword>
<dbReference type="Proteomes" id="UP000095285">
    <property type="component" value="Unassembled WGS sequence"/>
</dbReference>
<evidence type="ECO:0000313" key="2">
    <source>
        <dbReference type="WBParaSite" id="EN70_3438"/>
    </source>
</evidence>
<reference evidence="1" key="1">
    <citation type="submission" date="2012-04" db="EMBL/GenBank/DDBJ databases">
        <title>The Genome Sequence of Loa loa.</title>
        <authorList>
            <consortium name="The Broad Institute Genome Sequencing Platform"/>
            <consortium name="Broad Institute Genome Sequencing Center for Infectious Disease"/>
            <person name="Nutman T.B."/>
            <person name="Fink D.L."/>
            <person name="Russ C."/>
            <person name="Young S."/>
            <person name="Zeng Q."/>
            <person name="Gargeya S."/>
            <person name="Alvarado L."/>
            <person name="Berlin A."/>
            <person name="Chapman S.B."/>
            <person name="Chen Z."/>
            <person name="Freedman E."/>
            <person name="Gellesch M."/>
            <person name="Goldberg J."/>
            <person name="Griggs A."/>
            <person name="Gujja S."/>
            <person name="Heilman E.R."/>
            <person name="Heiman D."/>
            <person name="Howarth C."/>
            <person name="Mehta T."/>
            <person name="Neiman D."/>
            <person name="Pearson M."/>
            <person name="Roberts A."/>
            <person name="Saif S."/>
            <person name="Shea T."/>
            <person name="Shenoy N."/>
            <person name="Sisk P."/>
            <person name="Stolte C."/>
            <person name="Sykes S."/>
            <person name="White J."/>
            <person name="Yandava C."/>
            <person name="Haas B."/>
            <person name="Henn M.R."/>
            <person name="Nusbaum C."/>
            <person name="Birren B."/>
        </authorList>
    </citation>
    <scope>NUCLEOTIDE SEQUENCE [LARGE SCALE GENOMIC DNA]</scope>
</reference>
<proteinExistence type="predicted"/>
<reference evidence="2" key="2">
    <citation type="submission" date="2016-11" db="UniProtKB">
        <authorList>
            <consortium name="WormBaseParasite"/>
        </authorList>
    </citation>
    <scope>IDENTIFICATION</scope>
</reference>
<dbReference type="WBParaSite" id="EN70_3438">
    <property type="protein sequence ID" value="EN70_3438"/>
    <property type="gene ID" value="EN70_3438"/>
</dbReference>
<accession>A0A1I7VK82</accession>
<organism evidence="1 2">
    <name type="scientific">Loa loa</name>
    <name type="common">Eye worm</name>
    <name type="synonym">Filaria loa</name>
    <dbReference type="NCBI Taxonomy" id="7209"/>
    <lineage>
        <taxon>Eukaryota</taxon>
        <taxon>Metazoa</taxon>
        <taxon>Ecdysozoa</taxon>
        <taxon>Nematoda</taxon>
        <taxon>Chromadorea</taxon>
        <taxon>Rhabditida</taxon>
        <taxon>Spirurina</taxon>
        <taxon>Spiruromorpha</taxon>
        <taxon>Filarioidea</taxon>
        <taxon>Onchocercidae</taxon>
        <taxon>Loa</taxon>
    </lineage>
</organism>
<protein>
    <submittedName>
        <fullName evidence="2">C2H2-type domain-containing protein</fullName>
    </submittedName>
</protein>
<evidence type="ECO:0000313" key="1">
    <source>
        <dbReference type="Proteomes" id="UP000095285"/>
    </source>
</evidence>
<sequence>MHEVSIVLTTRNIWQLRSFKTAVVRREGCYSTWDKKARKRYLKHEVNFQTKRENQKGRRITTNSTKCSNIEEKLESGIHITEILSKAADDDSKPCKLSESDDQTFCALGLFSDTLANTETISSDKLLNNNAVNNIVLIEGEVGESNGNTFDPKKREVTTLKLNTECHKCGKDMGVNYIAKKTHALQFHFTQDDDPEIAELLPVTIKACFPHSLSWSDYQISTELGANFGYS</sequence>
<dbReference type="AlphaFoldDB" id="A0A1I7VK82"/>
<name>A0A1I7VK82_LOALO</name>
<dbReference type="STRING" id="7209.A0A1I7VK82"/>